<dbReference type="GO" id="GO:0016301">
    <property type="term" value="F:kinase activity"/>
    <property type="evidence" value="ECO:0007669"/>
    <property type="project" value="UniProtKB-KW"/>
</dbReference>
<protein>
    <submittedName>
        <fullName evidence="1">Uridine kinase</fullName>
    </submittedName>
</protein>
<reference evidence="1 2" key="1">
    <citation type="submission" date="2018-06" db="EMBL/GenBank/DDBJ databases">
        <title>Marinomonas sp. YLB-05 draft genome sequence.</title>
        <authorList>
            <person name="Yu L."/>
            <person name="Tang X."/>
        </authorList>
    </citation>
    <scope>NUCLEOTIDE SEQUENCE [LARGE SCALE GENOMIC DNA]</scope>
    <source>
        <strain evidence="1 2">YLB-05</strain>
    </source>
</reference>
<dbReference type="RefSeq" id="WP_115469542.1">
    <property type="nucleotide sequence ID" value="NZ_QKRA01000015.1"/>
</dbReference>
<evidence type="ECO:0000313" key="2">
    <source>
        <dbReference type="Proteomes" id="UP000254326"/>
    </source>
</evidence>
<proteinExistence type="predicted"/>
<comment type="caution">
    <text evidence="1">The sequence shown here is derived from an EMBL/GenBank/DDBJ whole genome shotgun (WGS) entry which is preliminary data.</text>
</comment>
<evidence type="ECO:0000313" key="1">
    <source>
        <dbReference type="EMBL" id="RDL42740.1"/>
    </source>
</evidence>
<keyword evidence="2" id="KW-1185">Reference proteome</keyword>
<keyword evidence="1" id="KW-0418">Kinase</keyword>
<sequence>MSFYLKALKVTFFTGCLMTMQGYAQTVESEELAPPPPTYSTGAELFGIAFNDLAKSKFEEHLKERGLEPYPSYKEGVASYSLGSTGILGIKELTVRYNRFNFVEKATMSGVVESVELRSSLGDLLVKKYGAPDIGFVRDGFGRARWSFRDGTEIELHNTTFDVSVIYVDRSPKRTSTSGRIDVEELLRRTK</sequence>
<dbReference type="AlphaFoldDB" id="A0A370U4N2"/>
<name>A0A370U4N2_9GAMM</name>
<accession>A0A370U4N2</accession>
<dbReference type="OrthoDB" id="6105256at2"/>
<gene>
    <name evidence="1" type="ORF">DN730_18135</name>
</gene>
<dbReference type="Proteomes" id="UP000254326">
    <property type="component" value="Unassembled WGS sequence"/>
</dbReference>
<keyword evidence="1" id="KW-0808">Transferase</keyword>
<dbReference type="EMBL" id="QKRA01000015">
    <property type="protein sequence ID" value="RDL42740.1"/>
    <property type="molecule type" value="Genomic_DNA"/>
</dbReference>
<organism evidence="1 2">
    <name type="scientific">Marinomonas piezotolerans</name>
    <dbReference type="NCBI Taxonomy" id="2213058"/>
    <lineage>
        <taxon>Bacteria</taxon>
        <taxon>Pseudomonadati</taxon>
        <taxon>Pseudomonadota</taxon>
        <taxon>Gammaproteobacteria</taxon>
        <taxon>Oceanospirillales</taxon>
        <taxon>Oceanospirillaceae</taxon>
        <taxon>Marinomonas</taxon>
    </lineage>
</organism>